<gene>
    <name evidence="10" type="ORF">FA14DRAFT_44270</name>
</gene>
<accession>A0A316VDF2</accession>
<evidence type="ECO:0000313" key="11">
    <source>
        <dbReference type="Proteomes" id="UP000245771"/>
    </source>
</evidence>
<sequence length="1022" mass="112036">MVISGDASPEVLADDSSWLDTLPDHPIFTAPTNHSAKGKTQDDFLAERTCMAIRNVDVLVSHGRELRMASLLDSKYRSSNGTSSSTHLNQSSYKHLISPALDFDIERLIINPTGKLLAAVGSHKVAVVFLPRPGGLSKGASVRETTSAPSQPTGLRVKAAIVGSFYHHDRIGGKMRLADVRWHPWGEMGSSLMIMTKDGILREYNVSLDVEEPAQTVSLLPGQANLNDHFLSKFKRMSSRSRSQTPAAAAALARSRRSTSRLAFDDDGSASDNGQLDDDLADESFHTASGSIRTVGGQGRTAVAFTLGIDMRNLSDANGMDTLFLDQETGISPDWTPLTIFTLCTNGDIYALCPFMPKNASIPSSYLHSLSSYVKLSRPDSVFSGSGDEGDLQIRFVTSLLKQASSQHQSHQFSASPQRARSATPMNLDTSRAGTVEPEDSTGDLGLVSVQAPSSMVIPAQPQPQGPFLLAPAPHELSEERESRGADLFYTRIASKGEGVGIIGIASDDGRIDLCLSIESILPKWASSKKNSKSNRKSAPVKSGRYALSDSDSDETNSDEGEGNAERLPMLFVYESIDLGILSALKDVQDFEHALRSNPVRFVLDPLYSDFIYVHHLTGAHVIGISRWSNQIAQALNSDSSTTDVASSLERLLHHKIPSDVACIVNTVPTAGILSYEAALNPICSVCIVSDIYLCYSFLALAHSGKLVARESNLRVEDTFQDAEEGFGGDVSRAFGNDLKLEDLSQEQSKKYFTSLLGEDPFTIPEPFTSLRNLPVQPRFALGDSMKGEKGKSEVRVSPESLRTLATTVQSLRGQMREIVKGGNIVQSRLELQLEELKRQLNKLDVVAKWIEKRKGEKQNGGKSTTIEDRMQRILERQTSLERKSDRLLQKLMESHSPGLSVYEQRWLSEMTKMKKELGEKIKTSSKDADDDDDEGSTDLSAHIQALRHKLDTLKPDLEHSSASLRHQFELASSRSFGVNQLQEIEVKIAREQELLTVSKDKISNLNALVQRQIRANSRAIV</sequence>
<feature type="compositionally biased region" description="Low complexity" evidence="9">
    <location>
        <begin position="407"/>
        <end position="418"/>
    </location>
</feature>
<dbReference type="GO" id="GO:0017056">
    <property type="term" value="F:structural constituent of nuclear pore"/>
    <property type="evidence" value="ECO:0007669"/>
    <property type="project" value="InterPro"/>
</dbReference>
<feature type="compositionally biased region" description="Acidic residues" evidence="9">
    <location>
        <begin position="551"/>
        <end position="563"/>
    </location>
</feature>
<name>A0A316VDF2_9BASI</name>
<dbReference type="GO" id="GO:0000056">
    <property type="term" value="P:ribosomal small subunit export from nucleus"/>
    <property type="evidence" value="ECO:0007669"/>
    <property type="project" value="InterPro"/>
</dbReference>
<keyword evidence="5" id="KW-0811">Translocation</keyword>
<keyword evidence="3" id="KW-0509">mRNA transport</keyword>
<dbReference type="AlphaFoldDB" id="A0A316VDF2"/>
<evidence type="ECO:0000256" key="6">
    <source>
        <dbReference type="ARBA" id="ARBA00023132"/>
    </source>
</evidence>
<evidence type="ECO:0000256" key="5">
    <source>
        <dbReference type="ARBA" id="ARBA00023010"/>
    </source>
</evidence>
<dbReference type="InParanoid" id="A0A316VDF2"/>
<keyword evidence="6" id="KW-0906">Nuclear pore complex</keyword>
<evidence type="ECO:0000313" key="10">
    <source>
        <dbReference type="EMBL" id="PWN35586.1"/>
    </source>
</evidence>
<keyword evidence="7" id="KW-0539">Nucleus</keyword>
<feature type="region of interest" description="Disordered" evidence="9">
    <location>
        <begin position="529"/>
        <end position="563"/>
    </location>
</feature>
<keyword evidence="11" id="KW-1185">Reference proteome</keyword>
<dbReference type="RefSeq" id="XP_025355888.1">
    <property type="nucleotide sequence ID" value="XM_025502348.1"/>
</dbReference>
<dbReference type="InterPro" id="IPR019321">
    <property type="entry name" value="Nucleoporin_Nup88"/>
</dbReference>
<dbReference type="OrthoDB" id="341482at2759"/>
<proteinExistence type="predicted"/>
<evidence type="ECO:0000256" key="3">
    <source>
        <dbReference type="ARBA" id="ARBA00022816"/>
    </source>
</evidence>
<dbReference type="GO" id="GO:0006406">
    <property type="term" value="P:mRNA export from nucleus"/>
    <property type="evidence" value="ECO:0007669"/>
    <property type="project" value="TreeGrafter"/>
</dbReference>
<dbReference type="EMBL" id="KZ819603">
    <property type="protein sequence ID" value="PWN35586.1"/>
    <property type="molecule type" value="Genomic_DNA"/>
</dbReference>
<dbReference type="GO" id="GO:0006606">
    <property type="term" value="P:protein import into nucleus"/>
    <property type="evidence" value="ECO:0007669"/>
    <property type="project" value="TreeGrafter"/>
</dbReference>
<feature type="compositionally biased region" description="Polar residues" evidence="9">
    <location>
        <begin position="419"/>
        <end position="433"/>
    </location>
</feature>
<dbReference type="Proteomes" id="UP000245771">
    <property type="component" value="Unassembled WGS sequence"/>
</dbReference>
<dbReference type="PANTHER" id="PTHR13257">
    <property type="entry name" value="NUCLEOPORIN NUP84-RELATED"/>
    <property type="match status" value="1"/>
</dbReference>
<dbReference type="GO" id="GO:0000055">
    <property type="term" value="P:ribosomal large subunit export from nucleus"/>
    <property type="evidence" value="ECO:0007669"/>
    <property type="project" value="InterPro"/>
</dbReference>
<dbReference type="STRING" id="1280837.A0A316VDF2"/>
<feature type="compositionally biased region" description="Basic and acidic residues" evidence="9">
    <location>
        <begin position="919"/>
        <end position="928"/>
    </location>
</feature>
<dbReference type="GeneID" id="37024129"/>
<evidence type="ECO:0000256" key="8">
    <source>
        <dbReference type="SAM" id="Coils"/>
    </source>
</evidence>
<organism evidence="10 11">
    <name type="scientific">Meira miltonrushii</name>
    <dbReference type="NCBI Taxonomy" id="1280837"/>
    <lineage>
        <taxon>Eukaryota</taxon>
        <taxon>Fungi</taxon>
        <taxon>Dikarya</taxon>
        <taxon>Basidiomycota</taxon>
        <taxon>Ustilaginomycotina</taxon>
        <taxon>Exobasidiomycetes</taxon>
        <taxon>Exobasidiales</taxon>
        <taxon>Brachybasidiaceae</taxon>
        <taxon>Meira</taxon>
    </lineage>
</organism>
<keyword evidence="8" id="KW-0175">Coiled coil</keyword>
<feature type="coiled-coil region" evidence="8">
    <location>
        <begin position="827"/>
        <end position="854"/>
    </location>
</feature>
<evidence type="ECO:0000256" key="1">
    <source>
        <dbReference type="ARBA" id="ARBA00004567"/>
    </source>
</evidence>
<reference evidence="10 11" key="1">
    <citation type="journal article" date="2018" name="Mol. Biol. Evol.">
        <title>Broad Genomic Sampling Reveals a Smut Pathogenic Ancestry of the Fungal Clade Ustilaginomycotina.</title>
        <authorList>
            <person name="Kijpornyongpan T."/>
            <person name="Mondo S.J."/>
            <person name="Barry K."/>
            <person name="Sandor L."/>
            <person name="Lee J."/>
            <person name="Lipzen A."/>
            <person name="Pangilinan J."/>
            <person name="LaButti K."/>
            <person name="Hainaut M."/>
            <person name="Henrissat B."/>
            <person name="Grigoriev I.V."/>
            <person name="Spatafora J.W."/>
            <person name="Aime M.C."/>
        </authorList>
    </citation>
    <scope>NUCLEOTIDE SEQUENCE [LARGE SCALE GENOMIC DNA]</scope>
    <source>
        <strain evidence="10 11">MCA 3882</strain>
    </source>
</reference>
<protein>
    <submittedName>
        <fullName evidence="10">Uncharacterized protein</fullName>
    </submittedName>
</protein>
<feature type="region of interest" description="Disordered" evidence="9">
    <location>
        <begin position="919"/>
        <end position="938"/>
    </location>
</feature>
<keyword evidence="2" id="KW-0813">Transport</keyword>
<feature type="region of interest" description="Disordered" evidence="9">
    <location>
        <begin position="407"/>
        <end position="442"/>
    </location>
</feature>
<evidence type="ECO:0000256" key="9">
    <source>
        <dbReference type="SAM" id="MobiDB-lite"/>
    </source>
</evidence>
<evidence type="ECO:0000256" key="4">
    <source>
        <dbReference type="ARBA" id="ARBA00022927"/>
    </source>
</evidence>
<evidence type="ECO:0000256" key="7">
    <source>
        <dbReference type="ARBA" id="ARBA00023242"/>
    </source>
</evidence>
<dbReference type="InterPro" id="IPR037700">
    <property type="entry name" value="NUP88/NUP82"/>
</dbReference>
<keyword evidence="4" id="KW-0653">Protein transport</keyword>
<evidence type="ECO:0000256" key="2">
    <source>
        <dbReference type="ARBA" id="ARBA00022448"/>
    </source>
</evidence>
<dbReference type="Pfam" id="PF10168">
    <property type="entry name" value="Nup88"/>
    <property type="match status" value="2"/>
</dbReference>
<dbReference type="PANTHER" id="PTHR13257:SF0">
    <property type="entry name" value="NUCLEAR PORE COMPLEX PROTEIN NUP88"/>
    <property type="match status" value="1"/>
</dbReference>
<dbReference type="GO" id="GO:0005643">
    <property type="term" value="C:nuclear pore"/>
    <property type="evidence" value="ECO:0007669"/>
    <property type="project" value="UniProtKB-SubCell"/>
</dbReference>
<dbReference type="FunCoup" id="A0A316VDF2">
    <property type="interactions" value="17"/>
</dbReference>
<comment type="subcellular location">
    <subcellularLocation>
        <location evidence="1">Nucleus</location>
        <location evidence="1">Nuclear pore complex</location>
    </subcellularLocation>
</comment>